<organism evidence="10 11">
    <name type="scientific">Stachybotrys chlorohalonatus (strain IBT 40285)</name>
    <dbReference type="NCBI Taxonomy" id="1283841"/>
    <lineage>
        <taxon>Eukaryota</taxon>
        <taxon>Fungi</taxon>
        <taxon>Dikarya</taxon>
        <taxon>Ascomycota</taxon>
        <taxon>Pezizomycotina</taxon>
        <taxon>Sordariomycetes</taxon>
        <taxon>Hypocreomycetidae</taxon>
        <taxon>Hypocreales</taxon>
        <taxon>Stachybotryaceae</taxon>
        <taxon>Stachybotrys</taxon>
    </lineage>
</organism>
<name>A0A084QAR6_STAC4</name>
<evidence type="ECO:0000256" key="5">
    <source>
        <dbReference type="ARBA" id="ARBA00022729"/>
    </source>
</evidence>
<gene>
    <name evidence="10" type="ORF">S40285_10559</name>
</gene>
<dbReference type="SUPFAM" id="SSF53474">
    <property type="entry name" value="alpha/beta-Hydrolases"/>
    <property type="match status" value="1"/>
</dbReference>
<dbReference type="InParanoid" id="A0A084QAR6"/>
<evidence type="ECO:0000256" key="4">
    <source>
        <dbReference type="ARBA" id="ARBA00022651"/>
    </source>
</evidence>
<evidence type="ECO:0000256" key="8">
    <source>
        <dbReference type="ARBA" id="ARBA00023326"/>
    </source>
</evidence>
<evidence type="ECO:0000256" key="3">
    <source>
        <dbReference type="ARBA" id="ARBA00022525"/>
    </source>
</evidence>
<comment type="subcellular location">
    <subcellularLocation>
        <location evidence="1">Secreted</location>
    </subcellularLocation>
</comment>
<dbReference type="GO" id="GO:0005576">
    <property type="term" value="C:extracellular region"/>
    <property type="evidence" value="ECO:0007669"/>
    <property type="project" value="UniProtKB-SubCell"/>
</dbReference>
<reference evidence="10 11" key="1">
    <citation type="journal article" date="2014" name="BMC Genomics">
        <title>Comparative genome sequencing reveals chemotype-specific gene clusters in the toxigenic black mold Stachybotrys.</title>
        <authorList>
            <person name="Semeiks J."/>
            <person name="Borek D."/>
            <person name="Otwinowski Z."/>
            <person name="Grishin N.V."/>
        </authorList>
    </citation>
    <scope>NUCLEOTIDE SEQUENCE [LARGE SCALE GENOMIC DNA]</scope>
    <source>
        <strain evidence="10 11">IBT 40285</strain>
    </source>
</reference>
<evidence type="ECO:0000256" key="9">
    <source>
        <dbReference type="ARBA" id="ARBA00034075"/>
    </source>
</evidence>
<comment type="catalytic activity">
    <reaction evidence="9">
        <text>feruloyl-polysaccharide + H2O = ferulate + polysaccharide.</text>
        <dbReference type="EC" id="3.1.1.73"/>
    </reaction>
</comment>
<evidence type="ECO:0000313" key="10">
    <source>
        <dbReference type="EMBL" id="KFA61051.1"/>
    </source>
</evidence>
<evidence type="ECO:0000313" key="11">
    <source>
        <dbReference type="Proteomes" id="UP000028524"/>
    </source>
</evidence>
<dbReference type="InterPro" id="IPR043595">
    <property type="entry name" value="FaeB/C/D"/>
</dbReference>
<feature type="non-terminal residue" evidence="10">
    <location>
        <position position="239"/>
    </location>
</feature>
<keyword evidence="6" id="KW-0378">Hydrolase</keyword>
<dbReference type="STRING" id="1283841.A0A084QAR6"/>
<evidence type="ECO:0000256" key="6">
    <source>
        <dbReference type="ARBA" id="ARBA00022801"/>
    </source>
</evidence>
<dbReference type="PANTHER" id="PTHR38050:SF2">
    <property type="entry name" value="FERULOYL ESTERASE C-RELATED"/>
    <property type="match status" value="1"/>
</dbReference>
<accession>A0A084QAR6</accession>
<dbReference type="EMBL" id="KL660875">
    <property type="protein sequence ID" value="KFA61051.1"/>
    <property type="molecule type" value="Genomic_DNA"/>
</dbReference>
<dbReference type="InterPro" id="IPR029058">
    <property type="entry name" value="AB_hydrolase_fold"/>
</dbReference>
<dbReference type="HOGENOM" id="CLU_027551_3_1_1"/>
<keyword evidence="11" id="KW-1185">Reference proteome</keyword>
<keyword evidence="8" id="KW-0624">Polysaccharide degradation</keyword>
<dbReference type="OrthoDB" id="424610at2759"/>
<keyword evidence="7" id="KW-0119">Carbohydrate metabolism</keyword>
<keyword evidence="4" id="KW-0858">Xylan degradation</keyword>
<dbReference type="PANTHER" id="PTHR38050">
    <property type="match status" value="1"/>
</dbReference>
<evidence type="ECO:0000256" key="7">
    <source>
        <dbReference type="ARBA" id="ARBA00023277"/>
    </source>
</evidence>
<proteinExistence type="predicted"/>
<evidence type="ECO:0000256" key="1">
    <source>
        <dbReference type="ARBA" id="ARBA00004613"/>
    </source>
</evidence>
<dbReference type="GO" id="GO:0045493">
    <property type="term" value="P:xylan catabolic process"/>
    <property type="evidence" value="ECO:0007669"/>
    <property type="project" value="UniProtKB-KW"/>
</dbReference>
<dbReference type="Proteomes" id="UP000028524">
    <property type="component" value="Unassembled WGS sequence"/>
</dbReference>
<keyword evidence="5" id="KW-0732">Signal</keyword>
<dbReference type="AlphaFoldDB" id="A0A084QAR6"/>
<sequence length="239" mass="25634">DEYLSFLTSSPVLNRNITICAVACHGEVDLAGQTQCLSISSNGDSPTVWLSSESAVACNRRFHGATDGPAGYEPSTSFSAAAVNPDMVAVYPEDVYRNWQGPSCAELGINHEQFSADLVSYMKTNLCVDEASTYAIGFSNGNGFANTFACSPTHNDEFAAVAEVSSAPYTDIVGNNTCSPSRLLLPVLELHCGGDGRDGPLPSIDEWLRRWAERNSCVGQGRVEQLDSVLIMPLGIVWE</sequence>
<dbReference type="GO" id="GO:0030600">
    <property type="term" value="F:feruloyl esterase activity"/>
    <property type="evidence" value="ECO:0007669"/>
    <property type="project" value="UniProtKB-EC"/>
</dbReference>
<protein>
    <recommendedName>
        <fullName evidence="2">feruloyl esterase</fullName>
        <ecNumber evidence="2">3.1.1.73</ecNumber>
    </recommendedName>
</protein>
<keyword evidence="3" id="KW-0964">Secreted</keyword>
<evidence type="ECO:0000256" key="2">
    <source>
        <dbReference type="ARBA" id="ARBA00013091"/>
    </source>
</evidence>
<dbReference type="EC" id="3.1.1.73" evidence="2"/>
<feature type="non-terminal residue" evidence="10">
    <location>
        <position position="1"/>
    </location>
</feature>
<dbReference type="Gene3D" id="3.40.50.1820">
    <property type="entry name" value="alpha/beta hydrolase"/>
    <property type="match status" value="1"/>
</dbReference>